<dbReference type="FunFam" id="3.30.50.10:FF:000018">
    <property type="entry name" value="GATA transcription factor"/>
    <property type="match status" value="1"/>
</dbReference>
<evidence type="ECO:0000256" key="10">
    <source>
        <dbReference type="SAM" id="MobiDB-lite"/>
    </source>
</evidence>
<dbReference type="CDD" id="cd00202">
    <property type="entry name" value="ZnF_GATA"/>
    <property type="match status" value="1"/>
</dbReference>
<dbReference type="PANTHER" id="PTHR45658">
    <property type="entry name" value="GATA TRANSCRIPTION FACTOR"/>
    <property type="match status" value="1"/>
</dbReference>
<dbReference type="InterPro" id="IPR000679">
    <property type="entry name" value="Znf_GATA"/>
</dbReference>
<evidence type="ECO:0000256" key="9">
    <source>
        <dbReference type="PROSITE-ProRule" id="PRU00094"/>
    </source>
</evidence>
<dbReference type="GO" id="GO:0030154">
    <property type="term" value="P:cell differentiation"/>
    <property type="evidence" value="ECO:0007669"/>
    <property type="project" value="TreeGrafter"/>
</dbReference>
<name>A0A9D4UUS3_ADICA</name>
<dbReference type="GO" id="GO:0043565">
    <property type="term" value="F:sequence-specific DNA binding"/>
    <property type="evidence" value="ECO:0007669"/>
    <property type="project" value="InterPro"/>
</dbReference>
<dbReference type="AlphaFoldDB" id="A0A9D4UUS3"/>
<keyword evidence="13" id="KW-1185">Reference proteome</keyword>
<evidence type="ECO:0000256" key="6">
    <source>
        <dbReference type="ARBA" id="ARBA00023159"/>
    </source>
</evidence>
<dbReference type="EMBL" id="JABFUD020000010">
    <property type="protein sequence ID" value="KAI5074326.1"/>
    <property type="molecule type" value="Genomic_DNA"/>
</dbReference>
<keyword evidence="8" id="KW-0804">Transcription</keyword>
<feature type="region of interest" description="Disordered" evidence="10">
    <location>
        <begin position="40"/>
        <end position="69"/>
    </location>
</feature>
<feature type="compositionally biased region" description="Polar residues" evidence="10">
    <location>
        <begin position="40"/>
        <end position="53"/>
    </location>
</feature>
<organism evidence="12 13">
    <name type="scientific">Adiantum capillus-veneris</name>
    <name type="common">Maidenhair fern</name>
    <dbReference type="NCBI Taxonomy" id="13818"/>
    <lineage>
        <taxon>Eukaryota</taxon>
        <taxon>Viridiplantae</taxon>
        <taxon>Streptophyta</taxon>
        <taxon>Embryophyta</taxon>
        <taxon>Tracheophyta</taxon>
        <taxon>Polypodiopsida</taxon>
        <taxon>Polypodiidae</taxon>
        <taxon>Polypodiales</taxon>
        <taxon>Pteridineae</taxon>
        <taxon>Pteridaceae</taxon>
        <taxon>Vittarioideae</taxon>
        <taxon>Adiantum</taxon>
    </lineage>
</organism>
<dbReference type="InterPro" id="IPR013088">
    <property type="entry name" value="Znf_NHR/GATA"/>
</dbReference>
<dbReference type="Pfam" id="PF00320">
    <property type="entry name" value="GATA"/>
    <property type="match status" value="1"/>
</dbReference>
<evidence type="ECO:0000256" key="7">
    <source>
        <dbReference type="ARBA" id="ARBA00023242"/>
    </source>
</evidence>
<evidence type="ECO:0000256" key="5">
    <source>
        <dbReference type="ARBA" id="ARBA00022833"/>
    </source>
</evidence>
<keyword evidence="4 9" id="KW-0863">Zinc-finger</keyword>
<dbReference type="GO" id="GO:0045893">
    <property type="term" value="P:positive regulation of DNA-templated transcription"/>
    <property type="evidence" value="ECO:0007669"/>
    <property type="project" value="InterPro"/>
</dbReference>
<dbReference type="SUPFAM" id="SSF57716">
    <property type="entry name" value="Glucocorticoid receptor-like (DNA-binding domain)"/>
    <property type="match status" value="1"/>
</dbReference>
<dbReference type="PROSITE" id="PS50114">
    <property type="entry name" value="GATA_ZN_FINGER_2"/>
    <property type="match status" value="1"/>
</dbReference>
<keyword evidence="8" id="KW-0238">DNA-binding</keyword>
<reference evidence="12" key="1">
    <citation type="submission" date="2021-01" db="EMBL/GenBank/DDBJ databases">
        <title>Adiantum capillus-veneris genome.</title>
        <authorList>
            <person name="Fang Y."/>
            <person name="Liao Q."/>
        </authorList>
    </citation>
    <scope>NUCLEOTIDE SEQUENCE</scope>
    <source>
        <strain evidence="12">H3</strain>
        <tissue evidence="12">Leaf</tissue>
    </source>
</reference>
<proteinExistence type="inferred from homology"/>
<comment type="function">
    <text evidence="8">Transcriptional activator that specifically binds 5'-GATA-3' or 5'-GAT-3' motifs within gene promoters.</text>
</comment>
<evidence type="ECO:0000256" key="4">
    <source>
        <dbReference type="ARBA" id="ARBA00022771"/>
    </source>
</evidence>
<keyword evidence="6 8" id="KW-0010">Activator</keyword>
<sequence>MDIPLLGCEGEHAEFLAIDDLLDFSNDDIGGPIDSSCLTITSSESTTPSNDISTKLAAPKDKNSALQPSSAFDSDELCIRCDDLAELEWLSNFVEESFSSCDHATVSFCIDSNGKSATDESKMHGLTNKDSFQRSAHSREKAMSFTCGQDMSVPARARTKRGRTAVCFWNTQILSAEASESILESSSTASTITSDSDMINNTFYDHDDDDDYDENEATEEEEDDDDDDEEIDIDDDDDDRFHHQHKQPVSDMSMKVKKFSKVMASFAKDKSCKKSKVQEGGQQQQGAVRKCLHCATQKTPQWRAGPMGPKTLCNACGVRYKSGRLCAEYRPAASPTFVESLHSNSHRKVLEMKRQRGEFNVNSSSLQDKSQCRLISRVK</sequence>
<dbReference type="Proteomes" id="UP000886520">
    <property type="component" value="Chromosome 10"/>
</dbReference>
<feature type="region of interest" description="Disordered" evidence="10">
    <location>
        <begin position="180"/>
        <end position="252"/>
    </location>
</feature>
<dbReference type="PIRSF" id="PIRSF016992">
    <property type="entry name" value="TF_GATA_plant"/>
    <property type="match status" value="1"/>
</dbReference>
<dbReference type="PANTHER" id="PTHR45658:SF129">
    <property type="entry name" value="GATA-TYPE DOMAIN-CONTAINING PROTEIN"/>
    <property type="match status" value="1"/>
</dbReference>
<protein>
    <recommendedName>
        <fullName evidence="8">GATA transcription factor</fullName>
    </recommendedName>
</protein>
<keyword evidence="3" id="KW-0479">Metal-binding</keyword>
<dbReference type="GO" id="GO:0008270">
    <property type="term" value="F:zinc ion binding"/>
    <property type="evidence" value="ECO:0007669"/>
    <property type="project" value="UniProtKB-KW"/>
</dbReference>
<comment type="similarity">
    <text evidence="2 8">Belongs to the type IV zinc-finger family. Class A subfamily.</text>
</comment>
<evidence type="ECO:0000256" key="8">
    <source>
        <dbReference type="PIRNR" id="PIRNR016992"/>
    </source>
</evidence>
<evidence type="ECO:0000256" key="3">
    <source>
        <dbReference type="ARBA" id="ARBA00022723"/>
    </source>
</evidence>
<keyword evidence="7 8" id="KW-0539">Nucleus</keyword>
<dbReference type="OrthoDB" id="2162994at2759"/>
<evidence type="ECO:0000256" key="1">
    <source>
        <dbReference type="ARBA" id="ARBA00004123"/>
    </source>
</evidence>
<feature type="compositionally biased region" description="Low complexity" evidence="10">
    <location>
        <begin position="180"/>
        <end position="197"/>
    </location>
</feature>
<keyword evidence="5" id="KW-0862">Zinc</keyword>
<dbReference type="PROSITE" id="PS00344">
    <property type="entry name" value="GATA_ZN_FINGER_1"/>
    <property type="match status" value="1"/>
</dbReference>
<evidence type="ECO:0000313" key="12">
    <source>
        <dbReference type="EMBL" id="KAI5074326.1"/>
    </source>
</evidence>
<evidence type="ECO:0000259" key="11">
    <source>
        <dbReference type="PROSITE" id="PS50114"/>
    </source>
</evidence>
<evidence type="ECO:0000256" key="2">
    <source>
        <dbReference type="ARBA" id="ARBA00005694"/>
    </source>
</evidence>
<dbReference type="InterPro" id="IPR051140">
    <property type="entry name" value="GATA_TF"/>
</dbReference>
<dbReference type="GO" id="GO:0005634">
    <property type="term" value="C:nucleus"/>
    <property type="evidence" value="ECO:0007669"/>
    <property type="project" value="UniProtKB-SubCell"/>
</dbReference>
<gene>
    <name evidence="12" type="ORF">GOP47_0010287</name>
</gene>
<dbReference type="InterPro" id="IPR016679">
    <property type="entry name" value="TF_GATA_pln"/>
</dbReference>
<comment type="subcellular location">
    <subcellularLocation>
        <location evidence="1 8">Nucleus</location>
    </subcellularLocation>
</comment>
<comment type="caution">
    <text evidence="12">The sequence shown here is derived from an EMBL/GenBank/DDBJ whole genome shotgun (WGS) entry which is preliminary data.</text>
</comment>
<accession>A0A9D4UUS3</accession>
<keyword evidence="8" id="KW-0805">Transcription regulation</keyword>
<feature type="domain" description="GATA-type" evidence="11">
    <location>
        <begin position="285"/>
        <end position="321"/>
    </location>
</feature>
<evidence type="ECO:0000313" key="13">
    <source>
        <dbReference type="Proteomes" id="UP000886520"/>
    </source>
</evidence>
<dbReference type="Gene3D" id="3.30.50.10">
    <property type="entry name" value="Erythroid Transcription Factor GATA-1, subunit A"/>
    <property type="match status" value="1"/>
</dbReference>
<feature type="compositionally biased region" description="Acidic residues" evidence="10">
    <location>
        <begin position="206"/>
        <end position="238"/>
    </location>
</feature>
<dbReference type="SMART" id="SM00401">
    <property type="entry name" value="ZnF_GATA"/>
    <property type="match status" value="1"/>
</dbReference>